<dbReference type="PANTHER" id="PTHR21321">
    <property type="entry name" value="PNAS-3 RELATED"/>
    <property type="match status" value="1"/>
</dbReference>
<sequence length="125" mass="12807">MSAPALGKVVGPGDKLLEVPAQGTLRLSAGLTTHEGSVISTKGGILKATRTGQLYLEGRQKRYIPAEGDVVVGVIVDKHSEVGQHAGRGAGTAGNGLLPKRVHVAGASPSPPRAAPMPWPRLLPP</sequence>
<dbReference type="GO" id="GO:0071038">
    <property type="term" value="P:TRAMP-dependent tRNA surveillance pathway"/>
    <property type="evidence" value="ECO:0007669"/>
    <property type="project" value="TreeGrafter"/>
</dbReference>
<proteinExistence type="predicted"/>
<organism evidence="2 3">
    <name type="scientific">Tetrabaena socialis</name>
    <dbReference type="NCBI Taxonomy" id="47790"/>
    <lineage>
        <taxon>Eukaryota</taxon>
        <taxon>Viridiplantae</taxon>
        <taxon>Chlorophyta</taxon>
        <taxon>core chlorophytes</taxon>
        <taxon>Chlorophyceae</taxon>
        <taxon>CS clade</taxon>
        <taxon>Chlamydomonadales</taxon>
        <taxon>Tetrabaenaceae</taxon>
        <taxon>Tetrabaena</taxon>
    </lineage>
</organism>
<evidence type="ECO:0000313" key="3">
    <source>
        <dbReference type="Proteomes" id="UP000236333"/>
    </source>
</evidence>
<gene>
    <name evidence="2" type="ORF">TSOC_013983</name>
</gene>
<accession>A0A2J7ZIW4</accession>
<dbReference type="AlphaFoldDB" id="A0A2J7ZIW4"/>
<dbReference type="InterPro" id="IPR026699">
    <property type="entry name" value="Exosome_RNA_bind1/RRP40/RRP4"/>
</dbReference>
<feature type="compositionally biased region" description="Pro residues" evidence="1">
    <location>
        <begin position="109"/>
        <end position="125"/>
    </location>
</feature>
<dbReference type="GO" id="GO:0000176">
    <property type="term" value="C:nuclear exosome (RNase complex)"/>
    <property type="evidence" value="ECO:0007669"/>
    <property type="project" value="TreeGrafter"/>
</dbReference>
<dbReference type="EMBL" id="PGGS01001607">
    <property type="protein sequence ID" value="PNH00208.1"/>
    <property type="molecule type" value="Genomic_DNA"/>
</dbReference>
<dbReference type="GO" id="GO:0000177">
    <property type="term" value="C:cytoplasmic exosome (RNase complex)"/>
    <property type="evidence" value="ECO:0007669"/>
    <property type="project" value="TreeGrafter"/>
</dbReference>
<evidence type="ECO:0000313" key="2">
    <source>
        <dbReference type="EMBL" id="PNH00208.1"/>
    </source>
</evidence>
<dbReference type="GO" id="GO:0003723">
    <property type="term" value="F:RNA binding"/>
    <property type="evidence" value="ECO:0007669"/>
    <property type="project" value="InterPro"/>
</dbReference>
<dbReference type="GO" id="GO:0071051">
    <property type="term" value="P:poly(A)-dependent snoRNA 3'-end processing"/>
    <property type="evidence" value="ECO:0007669"/>
    <property type="project" value="TreeGrafter"/>
</dbReference>
<protein>
    <submittedName>
        <fullName evidence="2">Putative exosome complex component rrp40</fullName>
    </submittedName>
</protein>
<dbReference type="GO" id="GO:0034475">
    <property type="term" value="P:U4 snRNA 3'-end processing"/>
    <property type="evidence" value="ECO:0007669"/>
    <property type="project" value="TreeGrafter"/>
</dbReference>
<dbReference type="OrthoDB" id="340500at2759"/>
<dbReference type="Proteomes" id="UP000236333">
    <property type="component" value="Unassembled WGS sequence"/>
</dbReference>
<name>A0A2J7ZIW4_9CHLO</name>
<evidence type="ECO:0000256" key="1">
    <source>
        <dbReference type="SAM" id="MobiDB-lite"/>
    </source>
</evidence>
<dbReference type="GO" id="GO:0071034">
    <property type="term" value="P:CUT catabolic process"/>
    <property type="evidence" value="ECO:0007669"/>
    <property type="project" value="TreeGrafter"/>
</dbReference>
<feature type="non-terminal residue" evidence="2">
    <location>
        <position position="125"/>
    </location>
</feature>
<keyword evidence="3" id="KW-1185">Reference proteome</keyword>
<dbReference type="GO" id="GO:0071035">
    <property type="term" value="P:nuclear polyadenylation-dependent rRNA catabolic process"/>
    <property type="evidence" value="ECO:0007669"/>
    <property type="project" value="TreeGrafter"/>
</dbReference>
<feature type="region of interest" description="Disordered" evidence="1">
    <location>
        <begin position="102"/>
        <end position="125"/>
    </location>
</feature>
<dbReference type="PANTHER" id="PTHR21321:SF1">
    <property type="entry name" value="EXOSOME COMPLEX COMPONENT RRP40"/>
    <property type="match status" value="1"/>
</dbReference>
<reference evidence="2 3" key="1">
    <citation type="journal article" date="2017" name="Mol. Biol. Evol.">
        <title>The 4-celled Tetrabaena socialis nuclear genome reveals the essential components for genetic control of cell number at the origin of multicellularity in the volvocine lineage.</title>
        <authorList>
            <person name="Featherston J."/>
            <person name="Arakaki Y."/>
            <person name="Hanschen E.R."/>
            <person name="Ferris P.J."/>
            <person name="Michod R.E."/>
            <person name="Olson B.J.S.C."/>
            <person name="Nozaki H."/>
            <person name="Durand P.M."/>
        </authorList>
    </citation>
    <scope>NUCLEOTIDE SEQUENCE [LARGE SCALE GENOMIC DNA]</scope>
    <source>
        <strain evidence="2 3">NIES-571</strain>
    </source>
</reference>
<comment type="caution">
    <text evidence="2">The sequence shown here is derived from an EMBL/GenBank/DDBJ whole genome shotgun (WGS) entry which is preliminary data.</text>
</comment>
<dbReference type="GO" id="GO:0000467">
    <property type="term" value="P:exonucleolytic trimming to generate mature 3'-end of 5.8S rRNA from tricistronic rRNA transcript (SSU-rRNA, 5.8S rRNA, LSU-rRNA)"/>
    <property type="evidence" value="ECO:0007669"/>
    <property type="project" value="TreeGrafter"/>
</dbReference>